<evidence type="ECO:0000259" key="11">
    <source>
        <dbReference type="PROSITE" id="PS50071"/>
    </source>
</evidence>
<comment type="subcellular location">
    <subcellularLocation>
        <location evidence="1 7 8">Nucleus</location>
    </subcellularLocation>
</comment>
<keyword evidence="4 7" id="KW-0238">DNA-binding</keyword>
<feature type="DNA-binding region" description="Homeobox" evidence="7">
    <location>
        <begin position="211"/>
        <end position="270"/>
    </location>
</feature>
<dbReference type="Pfam" id="PF00046">
    <property type="entry name" value="Homeodomain"/>
    <property type="match status" value="1"/>
</dbReference>
<evidence type="ECO:0000256" key="9">
    <source>
        <dbReference type="RuleBase" id="RU004442"/>
    </source>
</evidence>
<evidence type="ECO:0000313" key="12">
    <source>
        <dbReference type="EMBL" id="CAD7620678.1"/>
    </source>
</evidence>
<evidence type="ECO:0000256" key="2">
    <source>
        <dbReference type="ARBA" id="ARBA00009107"/>
    </source>
</evidence>
<dbReference type="GO" id="GO:0000981">
    <property type="term" value="F:DNA-binding transcription factor activity, RNA polymerase II-specific"/>
    <property type="evidence" value="ECO:0007669"/>
    <property type="project" value="InterPro"/>
</dbReference>
<feature type="domain" description="Homeobox" evidence="11">
    <location>
        <begin position="209"/>
        <end position="269"/>
    </location>
</feature>
<protein>
    <recommendedName>
        <fullName evidence="11">Homeobox domain-containing protein</fullName>
    </recommendedName>
</protein>
<dbReference type="PROSITE" id="PS50071">
    <property type="entry name" value="HOMEOBOX_2"/>
    <property type="match status" value="1"/>
</dbReference>
<dbReference type="OrthoDB" id="6159439at2759"/>
<keyword evidence="5 7" id="KW-0371">Homeobox</keyword>
<accession>A0A7R9KCS3</accession>
<dbReference type="InterPro" id="IPR020479">
    <property type="entry name" value="HD_metazoa"/>
</dbReference>
<dbReference type="PANTHER" id="PTHR45659">
    <property type="entry name" value="HOMEOBOX PROTEIN HOX"/>
    <property type="match status" value="1"/>
</dbReference>
<evidence type="ECO:0000256" key="5">
    <source>
        <dbReference type="ARBA" id="ARBA00023155"/>
    </source>
</evidence>
<dbReference type="PROSITE" id="PS00032">
    <property type="entry name" value="ANTENNAPEDIA"/>
    <property type="match status" value="1"/>
</dbReference>
<feature type="region of interest" description="Disordered" evidence="10">
    <location>
        <begin position="274"/>
        <end position="301"/>
    </location>
</feature>
<dbReference type="PRINTS" id="PR00025">
    <property type="entry name" value="ANTENNAPEDIA"/>
</dbReference>
<dbReference type="AlphaFoldDB" id="A0A7R9KCS3"/>
<dbReference type="GO" id="GO:0000978">
    <property type="term" value="F:RNA polymerase II cis-regulatory region sequence-specific DNA binding"/>
    <property type="evidence" value="ECO:0007669"/>
    <property type="project" value="TreeGrafter"/>
</dbReference>
<name>A0A7R9KCS3_9ACAR</name>
<comment type="similarity">
    <text evidence="2 9">Belongs to the Antp homeobox family.</text>
</comment>
<dbReference type="InterPro" id="IPR017970">
    <property type="entry name" value="Homeobox_CS"/>
</dbReference>
<evidence type="ECO:0000256" key="4">
    <source>
        <dbReference type="ARBA" id="ARBA00023125"/>
    </source>
</evidence>
<dbReference type="Proteomes" id="UP000759131">
    <property type="component" value="Unassembled WGS sequence"/>
</dbReference>
<dbReference type="EMBL" id="OC854880">
    <property type="protein sequence ID" value="CAD7620678.1"/>
    <property type="molecule type" value="Genomic_DNA"/>
</dbReference>
<evidence type="ECO:0000256" key="3">
    <source>
        <dbReference type="ARBA" id="ARBA00022473"/>
    </source>
</evidence>
<sequence>MCDMGTYYPNNAGYVSGPPAHDQYNGEAHHHVMNACHENGRGPPPLHPYHQMPYNGQQTQQPTYPRFPPFDRLEVKPCPDGTNPQEPSPYYNCGTTTAPAPHQPPAQQPPPTHQQPVIPNQYDNCGGRGSITPPHESQQYPSCKMQQQMHPINDGLTPGLPNLMTGSPPSPHHPQHHQMYQSSGPVASPQQNYNSALSSPLYPWMKSQFERKRGRQTYTRYQTLELEKEFHFNRYLTRRRRIEIAHALCLTERQIKIWFQNRRMKWKKENKNKIDQGMPMGPGGGQCELTPHLDNGHRGSV</sequence>
<reference evidence="12" key="1">
    <citation type="submission" date="2020-11" db="EMBL/GenBank/DDBJ databases">
        <authorList>
            <person name="Tran Van P."/>
        </authorList>
    </citation>
    <scope>NUCLEOTIDE SEQUENCE</scope>
</reference>
<keyword evidence="6 7" id="KW-0539">Nucleus</keyword>
<dbReference type="SUPFAM" id="SSF46689">
    <property type="entry name" value="Homeodomain-like"/>
    <property type="match status" value="1"/>
</dbReference>
<dbReference type="Gene3D" id="1.10.10.60">
    <property type="entry name" value="Homeodomain-like"/>
    <property type="match status" value="1"/>
</dbReference>
<dbReference type="PROSITE" id="PS00027">
    <property type="entry name" value="HOMEOBOX_1"/>
    <property type="match status" value="1"/>
</dbReference>
<dbReference type="GO" id="GO:0009952">
    <property type="term" value="P:anterior/posterior pattern specification"/>
    <property type="evidence" value="ECO:0007669"/>
    <property type="project" value="TreeGrafter"/>
</dbReference>
<feature type="compositionally biased region" description="Pro residues" evidence="10">
    <location>
        <begin position="101"/>
        <end position="113"/>
    </location>
</feature>
<dbReference type="SMART" id="SM00389">
    <property type="entry name" value="HOX"/>
    <property type="match status" value="1"/>
</dbReference>
<dbReference type="GO" id="GO:0005634">
    <property type="term" value="C:nucleus"/>
    <property type="evidence" value="ECO:0007669"/>
    <property type="project" value="UniProtKB-SubCell"/>
</dbReference>
<evidence type="ECO:0000313" key="13">
    <source>
        <dbReference type="Proteomes" id="UP000759131"/>
    </source>
</evidence>
<feature type="compositionally biased region" description="Polar residues" evidence="10">
    <location>
        <begin position="184"/>
        <end position="194"/>
    </location>
</feature>
<dbReference type="FunFam" id="1.10.10.60:FF:000017">
    <property type="entry name" value="Homeobox protein antennapedia"/>
    <property type="match status" value="1"/>
</dbReference>
<dbReference type="InterPro" id="IPR001827">
    <property type="entry name" value="Homeobox_Antennapedia_CS"/>
</dbReference>
<evidence type="ECO:0000256" key="6">
    <source>
        <dbReference type="ARBA" id="ARBA00023242"/>
    </source>
</evidence>
<dbReference type="PANTHER" id="PTHR45659:SF4">
    <property type="entry name" value="HOMEOBOX PROTEIN ABDOMINAL-A"/>
    <property type="match status" value="1"/>
</dbReference>
<evidence type="ECO:0000256" key="1">
    <source>
        <dbReference type="ARBA" id="ARBA00004123"/>
    </source>
</evidence>
<dbReference type="InterPro" id="IPR017995">
    <property type="entry name" value="Homeobox_antennapedia"/>
</dbReference>
<keyword evidence="13" id="KW-1185">Reference proteome</keyword>
<evidence type="ECO:0000256" key="7">
    <source>
        <dbReference type="PROSITE-ProRule" id="PRU00108"/>
    </source>
</evidence>
<dbReference type="InterPro" id="IPR009057">
    <property type="entry name" value="Homeodomain-like_sf"/>
</dbReference>
<organism evidence="12">
    <name type="scientific">Medioppia subpectinata</name>
    <dbReference type="NCBI Taxonomy" id="1979941"/>
    <lineage>
        <taxon>Eukaryota</taxon>
        <taxon>Metazoa</taxon>
        <taxon>Ecdysozoa</taxon>
        <taxon>Arthropoda</taxon>
        <taxon>Chelicerata</taxon>
        <taxon>Arachnida</taxon>
        <taxon>Acari</taxon>
        <taxon>Acariformes</taxon>
        <taxon>Sarcoptiformes</taxon>
        <taxon>Oribatida</taxon>
        <taxon>Brachypylina</taxon>
        <taxon>Oppioidea</taxon>
        <taxon>Oppiidae</taxon>
        <taxon>Medioppia</taxon>
    </lineage>
</organism>
<dbReference type="GO" id="GO:0000122">
    <property type="term" value="P:negative regulation of transcription by RNA polymerase II"/>
    <property type="evidence" value="ECO:0007669"/>
    <property type="project" value="TreeGrafter"/>
</dbReference>
<gene>
    <name evidence="12" type="ORF">OSB1V03_LOCUS1159</name>
</gene>
<dbReference type="InterPro" id="IPR050296">
    <property type="entry name" value="Antp_homeobox"/>
</dbReference>
<dbReference type="CDD" id="cd00086">
    <property type="entry name" value="homeodomain"/>
    <property type="match status" value="1"/>
</dbReference>
<feature type="compositionally biased region" description="Polar residues" evidence="10">
    <location>
        <begin position="54"/>
        <end position="63"/>
    </location>
</feature>
<dbReference type="EMBL" id="CAJPIZ010000305">
    <property type="protein sequence ID" value="CAG2101108.1"/>
    <property type="molecule type" value="Genomic_DNA"/>
</dbReference>
<keyword evidence="3" id="KW-0217">Developmental protein</keyword>
<proteinExistence type="inferred from homology"/>
<dbReference type="PRINTS" id="PR00024">
    <property type="entry name" value="HOMEOBOX"/>
</dbReference>
<evidence type="ECO:0000256" key="8">
    <source>
        <dbReference type="RuleBase" id="RU000682"/>
    </source>
</evidence>
<feature type="region of interest" description="Disordered" evidence="10">
    <location>
        <begin position="34"/>
        <end position="194"/>
    </location>
</feature>
<evidence type="ECO:0000256" key="10">
    <source>
        <dbReference type="SAM" id="MobiDB-lite"/>
    </source>
</evidence>
<dbReference type="InterPro" id="IPR001356">
    <property type="entry name" value="HD"/>
</dbReference>
<feature type="compositionally biased region" description="Polar residues" evidence="10">
    <location>
        <begin position="135"/>
        <end position="150"/>
    </location>
</feature>